<dbReference type="OrthoDB" id="9517200at2759"/>
<dbReference type="SUPFAM" id="SSF49854">
    <property type="entry name" value="Spermadhesin, CUB domain"/>
    <property type="match status" value="1"/>
</dbReference>
<evidence type="ECO:0000313" key="6">
    <source>
        <dbReference type="Proteomes" id="UP000008225"/>
    </source>
</evidence>
<dbReference type="InterPro" id="IPR035914">
    <property type="entry name" value="Sperma_CUB_dom_sf"/>
</dbReference>
<reference evidence="5" key="1">
    <citation type="submission" date="2009-03" db="EMBL/GenBank/DDBJ databases">
        <authorList>
            <person name="Warren W."/>
            <person name="Ye L."/>
            <person name="Minx P."/>
            <person name="Worley K."/>
            <person name="Gibbs R."/>
            <person name="Wilson R.K."/>
        </authorList>
    </citation>
    <scope>NUCLEOTIDE SEQUENCE [LARGE SCALE GENOMIC DNA]</scope>
</reference>
<reference evidence="5" key="3">
    <citation type="submission" date="2025-09" db="UniProtKB">
        <authorList>
            <consortium name="Ensembl"/>
        </authorList>
    </citation>
    <scope>IDENTIFICATION</scope>
</reference>
<evidence type="ECO:0000313" key="5">
    <source>
        <dbReference type="Ensembl" id="ENSCJAP00000071744.1"/>
    </source>
</evidence>
<dbReference type="Pfam" id="PF00431">
    <property type="entry name" value="CUB"/>
    <property type="match status" value="1"/>
</dbReference>
<feature type="signal peptide" evidence="3">
    <location>
        <begin position="1"/>
        <end position="21"/>
    </location>
</feature>
<accession>A0A5F4W1L2</accession>
<dbReference type="PROSITE" id="PS01180">
    <property type="entry name" value="CUB"/>
    <property type="match status" value="1"/>
</dbReference>
<dbReference type="Ensembl" id="ENSCJAT00000092123.2">
    <property type="protein sequence ID" value="ENSCJAP00000071744.1"/>
    <property type="gene ID" value="ENSCJAG00000067245.2"/>
</dbReference>
<dbReference type="SMART" id="SM00042">
    <property type="entry name" value="CUB"/>
    <property type="match status" value="1"/>
</dbReference>
<dbReference type="CDD" id="cd00041">
    <property type="entry name" value="CUB"/>
    <property type="match status" value="1"/>
</dbReference>
<evidence type="ECO:0000259" key="4">
    <source>
        <dbReference type="PROSITE" id="PS01180"/>
    </source>
</evidence>
<keyword evidence="3" id="KW-0732">Signal</keyword>
<dbReference type="GeneTree" id="ENSGT00390000012112"/>
<keyword evidence="1" id="KW-1015">Disulfide bond</keyword>
<protein>
    <submittedName>
        <fullName evidence="5">Spermadhesin family member</fullName>
    </submittedName>
</protein>
<dbReference type="Gene3D" id="2.60.120.290">
    <property type="entry name" value="Spermadhesin, CUB domain"/>
    <property type="match status" value="1"/>
</dbReference>
<dbReference type="InterPro" id="IPR000859">
    <property type="entry name" value="CUB_dom"/>
</dbReference>
<evidence type="ECO:0000256" key="2">
    <source>
        <dbReference type="PROSITE-ProRule" id="PRU00059"/>
    </source>
</evidence>
<sequence>MRLARAFAWALLCSTATTVTAPYATAPSDCGGHYTDDYGKIINYIGPKTECVWVIEYNPGEIPMVAIQDLKELTCGKEYVEVLDGPPGSESLARICRGLTNFYRSSSNIITIKYSREPSHPPSFFEIYYFIDIWAPK</sequence>
<evidence type="ECO:0000256" key="3">
    <source>
        <dbReference type="SAM" id="SignalP"/>
    </source>
</evidence>
<dbReference type="GeneID" id="103787354"/>
<organism evidence="5 6">
    <name type="scientific">Callithrix jacchus</name>
    <name type="common">White-tufted-ear marmoset</name>
    <name type="synonym">Simia Jacchus</name>
    <dbReference type="NCBI Taxonomy" id="9483"/>
    <lineage>
        <taxon>Eukaryota</taxon>
        <taxon>Metazoa</taxon>
        <taxon>Chordata</taxon>
        <taxon>Craniata</taxon>
        <taxon>Vertebrata</taxon>
        <taxon>Euteleostomi</taxon>
        <taxon>Mammalia</taxon>
        <taxon>Eutheria</taxon>
        <taxon>Euarchontoglires</taxon>
        <taxon>Primates</taxon>
        <taxon>Haplorrhini</taxon>
        <taxon>Platyrrhini</taxon>
        <taxon>Cebidae</taxon>
        <taxon>Callitrichinae</taxon>
        <taxon>Callithrix</taxon>
        <taxon>Callithrix</taxon>
    </lineage>
</organism>
<reference evidence="5" key="2">
    <citation type="submission" date="2025-08" db="UniProtKB">
        <authorList>
            <consortium name="Ensembl"/>
        </authorList>
    </citation>
    <scope>IDENTIFICATION</scope>
</reference>
<comment type="caution">
    <text evidence="2">Lacks conserved residue(s) required for the propagation of feature annotation.</text>
</comment>
<gene>
    <name evidence="5" type="primary">SPADH</name>
</gene>
<dbReference type="Proteomes" id="UP000008225">
    <property type="component" value="Chromosome 12"/>
</dbReference>
<dbReference type="Bgee" id="ENSCJAG00000067245">
    <property type="expression patterns" value="Expressed in ovary and 1 other cell type or tissue"/>
</dbReference>
<dbReference type="AlphaFoldDB" id="A0A5F4W1L2"/>
<dbReference type="InParanoid" id="A0A5F4W1L2"/>
<dbReference type="RefSeq" id="XP_008977087.1">
    <property type="nucleotide sequence ID" value="XM_008978839.3"/>
</dbReference>
<feature type="domain" description="CUB" evidence="4">
    <location>
        <begin position="30"/>
        <end position="132"/>
    </location>
</feature>
<feature type="chain" id="PRO_5023873476" evidence="3">
    <location>
        <begin position="22"/>
        <end position="137"/>
    </location>
</feature>
<dbReference type="FunCoup" id="A0A5F4W1L2">
    <property type="interactions" value="3"/>
</dbReference>
<evidence type="ECO:0000256" key="1">
    <source>
        <dbReference type="ARBA" id="ARBA00023157"/>
    </source>
</evidence>
<name>A0A5F4W1L2_CALJA</name>
<dbReference type="KEGG" id="cjc:103787354"/>
<dbReference type="OMA" id="CGGHYTD"/>
<proteinExistence type="predicted"/>
<keyword evidence="6" id="KW-1185">Reference proteome</keyword>
<dbReference type="CTD" id="112577516"/>